<gene>
    <name evidence="1" type="ORF">COU23_02780</name>
</gene>
<proteinExistence type="predicted"/>
<feature type="non-terminal residue" evidence="1">
    <location>
        <position position="1"/>
    </location>
</feature>
<comment type="caution">
    <text evidence="1">The sequence shown here is derived from an EMBL/GenBank/DDBJ whole genome shotgun (WGS) entry which is preliminary data.</text>
</comment>
<organism evidence="1 2">
    <name type="scientific">Candidatus Kuenenbacteria bacterium CG10_big_fil_rev_8_21_14_0_10_36_11</name>
    <dbReference type="NCBI Taxonomy" id="1974618"/>
    <lineage>
        <taxon>Bacteria</taxon>
        <taxon>Candidatus Kueneniibacteriota</taxon>
    </lineage>
</organism>
<reference evidence="2" key="1">
    <citation type="submission" date="2017-09" db="EMBL/GenBank/DDBJ databases">
        <title>Depth-based differentiation of microbial function through sediment-hosted aquifers and enrichment of novel symbionts in the deep terrestrial subsurface.</title>
        <authorList>
            <person name="Probst A.J."/>
            <person name="Ladd B."/>
            <person name="Jarett J.K."/>
            <person name="Geller-Mcgrath D.E."/>
            <person name="Sieber C.M.K."/>
            <person name="Emerson J.B."/>
            <person name="Anantharaman K."/>
            <person name="Thomas B.C."/>
            <person name="Malmstrom R."/>
            <person name="Stieglmeier M."/>
            <person name="Klingl A."/>
            <person name="Woyke T."/>
            <person name="Ryan C.M."/>
            <person name="Banfield J.F."/>
        </authorList>
    </citation>
    <scope>NUCLEOTIDE SEQUENCE [LARGE SCALE GENOMIC DNA]</scope>
</reference>
<accession>A0A2M6WA17</accession>
<dbReference type="EMBL" id="PFBP01000044">
    <property type="protein sequence ID" value="PIT89646.1"/>
    <property type="molecule type" value="Genomic_DNA"/>
</dbReference>
<protein>
    <recommendedName>
        <fullName evidence="3">Dickkopf N-terminal cysteine-rich domain-containing protein</fullName>
    </recommendedName>
</protein>
<dbReference type="Proteomes" id="UP000231464">
    <property type="component" value="Unassembled WGS sequence"/>
</dbReference>
<evidence type="ECO:0000313" key="2">
    <source>
        <dbReference type="Proteomes" id="UP000231464"/>
    </source>
</evidence>
<name>A0A2M6WA17_9BACT</name>
<evidence type="ECO:0008006" key="3">
    <source>
        <dbReference type="Google" id="ProtNLM"/>
    </source>
</evidence>
<dbReference type="AlphaFoldDB" id="A0A2M6WA17"/>
<sequence>LKSGSTDPCAITSAPIFNDQYGFSSHCIGGVSLNANGSCVVNADCTNLANPGSEGVCSNWVGLCNEASSGCREYQDPQNPVGCNKSYVNNLYQKVCSNDISKRCTINSDCGSGQCNIINVPEKQICNYYYYKDVDECESGVGPSQGCVGFKDSLNPVLNVRSFKVCDNDNNKKFCSNDITEECVRDSDCKNNGLCNYYKATCDTDNDCNSGGRCRYVNTQ</sequence>
<evidence type="ECO:0000313" key="1">
    <source>
        <dbReference type="EMBL" id="PIT89646.1"/>
    </source>
</evidence>